<sequence>MEGGIAFRFEGQDLAARPGQSVTAALVMHGVVAHRTAPDGTGRGPLCGIGACHDCLLEIDGRLSQRGCMTTVKAGMDVRRARAVPDAADAMSLGMQPDAIGEERCDVLVVGAGPAGIVAGRLMAAGGLDVLVVDERHEPGGQYFKQNAVGGRPSDRQALKGSEAIAALKDSGARIWTDTLVWGAFREGAELRVGILRHGRAEYIRPRHVVIATGAQEAPRPRPGWTLPGVMTTGAAQTMLRAYDTPLPGRIVIAGNGPLNVQLAAELTGRGASVVALVEAAPPPWTRPALAVRLSVASPSLAAAGGRHLSRLKAASVPVLWASRLVRIEGAERAQVAIIAGPDGREHQLEADAVCLGDGFVPANELARLLGCAHSVSGWPVPHPEAGRRPDGMTDQADVSIIGEAGRFGGAALAQAQGALCAGRLLALFGKKAPAAESRAARRLFRRGEHFQGLLWRLYAPVADLPEPTDDTVLCRCEALSAARIRAQCARDGAQDIATLKRATRAGMGRCQGRFCQPVLAALLPAPAGEMDFTAPQMPLRPIPLAALAVEKPEWRGHRRVEIPSALPEGGVAAPVLGNAQVADVVVIGAGIVGLFAALFLAQAGRRVVVLERGRPGALASGGNAGSLHAQLMAFDDSAGVDGPSLPARTLALQREAIGMWQSMVPFFDRDLEIKVCGGLAVAENEADMTRLRAKVAVEQSLGVASRMVDSHELRAIEPALGTGFPGGAYCSEEGKINPMAASLAVMARAREAGVTIRPLSPVAAITRETNGFRVVADGHAWSTGAVVNAAGAYAGEVAGLVGHRLPVFGAPLQMVVTEPVAPLVGSLLAHASRHLTLKQAANGTLLIGGGWSAGLDPVHGHPRPLRDSLEGNLWVARRLVPALGSVHVVRSWAAMNIDIDGAPILGESPGVPGFYNAVTANGVTLAPAMGRSVADMVLGIRQRADLDVFSPRRFHGGSA</sequence>
<dbReference type="PANTHER" id="PTHR42949">
    <property type="entry name" value="ANAEROBIC GLYCEROL-3-PHOSPHATE DEHYDROGENASE SUBUNIT B"/>
    <property type="match status" value="1"/>
</dbReference>
<dbReference type="InterPro" id="IPR036010">
    <property type="entry name" value="2Fe-2S_ferredoxin-like_sf"/>
</dbReference>
<dbReference type="Gene3D" id="3.30.9.10">
    <property type="entry name" value="D-Amino Acid Oxidase, subunit A, domain 2"/>
    <property type="match status" value="1"/>
</dbReference>
<dbReference type="Pfam" id="PF07992">
    <property type="entry name" value="Pyr_redox_2"/>
    <property type="match status" value="1"/>
</dbReference>
<dbReference type="PRINTS" id="PR00411">
    <property type="entry name" value="PNDRDTASEI"/>
</dbReference>
<dbReference type="SUPFAM" id="SSF51905">
    <property type="entry name" value="FAD/NAD(P)-binding domain"/>
    <property type="match status" value="2"/>
</dbReference>
<dbReference type="Pfam" id="PF04324">
    <property type="entry name" value="Fer2_BFD"/>
    <property type="match status" value="1"/>
</dbReference>
<reference evidence="5 6" key="1">
    <citation type="submission" date="2020-04" db="EMBL/GenBank/DDBJ databases">
        <title>Description of novel Gluconacetobacter.</title>
        <authorList>
            <person name="Sombolestani A."/>
        </authorList>
    </citation>
    <scope>NUCLEOTIDE SEQUENCE [LARGE SCALE GENOMIC DNA]</scope>
    <source>
        <strain evidence="5 6">LMG 7603</strain>
    </source>
</reference>
<evidence type="ECO:0000256" key="1">
    <source>
        <dbReference type="ARBA" id="ARBA00023002"/>
    </source>
</evidence>
<name>A0A7W4I7Z1_GLUDI</name>
<feature type="domain" description="FAD/NAD(P)-binding" evidence="4">
    <location>
        <begin position="106"/>
        <end position="376"/>
    </location>
</feature>
<accession>A0A7W4I7Z1</accession>
<dbReference type="AlphaFoldDB" id="A0A7W4I7Z1"/>
<evidence type="ECO:0000259" key="4">
    <source>
        <dbReference type="Pfam" id="PF07992"/>
    </source>
</evidence>
<dbReference type="Gene3D" id="3.10.20.440">
    <property type="entry name" value="2Fe-2S iron-sulphur cluster binding domain, sarcosine oxidase, alpha subunit, N-terminal domain"/>
    <property type="match status" value="1"/>
</dbReference>
<dbReference type="SUPFAM" id="SSF54292">
    <property type="entry name" value="2Fe-2S ferredoxin-like"/>
    <property type="match status" value="1"/>
</dbReference>
<dbReference type="EMBL" id="JABEQG010000050">
    <property type="protein sequence ID" value="MBB2157959.1"/>
    <property type="molecule type" value="Genomic_DNA"/>
</dbReference>
<dbReference type="InterPro" id="IPR051691">
    <property type="entry name" value="Metab_Enz_Cyan_OpOx_G3PDH"/>
</dbReference>
<feature type="domain" description="FAD dependent oxidoreductase" evidence="2">
    <location>
        <begin position="584"/>
        <end position="937"/>
    </location>
</feature>
<dbReference type="PANTHER" id="PTHR42949:SF3">
    <property type="entry name" value="ANAEROBIC GLYCEROL-3-PHOSPHATE DEHYDROGENASE SUBUNIT B"/>
    <property type="match status" value="1"/>
</dbReference>
<organism evidence="5 6">
    <name type="scientific">Gluconacetobacter diazotrophicus</name>
    <name type="common">Acetobacter diazotrophicus</name>
    <dbReference type="NCBI Taxonomy" id="33996"/>
    <lineage>
        <taxon>Bacteria</taxon>
        <taxon>Pseudomonadati</taxon>
        <taxon>Pseudomonadota</taxon>
        <taxon>Alphaproteobacteria</taxon>
        <taxon>Acetobacterales</taxon>
        <taxon>Acetobacteraceae</taxon>
        <taxon>Gluconacetobacter</taxon>
    </lineage>
</organism>
<dbReference type="RefSeq" id="WP_012553426.1">
    <property type="nucleotide sequence ID" value="NZ_JABEQG010000050.1"/>
</dbReference>
<protein>
    <submittedName>
        <fullName evidence="5">FAD-dependent oxidoreductase</fullName>
    </submittedName>
</protein>
<dbReference type="Gene3D" id="1.10.10.1100">
    <property type="entry name" value="BFD-like [2Fe-2S]-binding domain"/>
    <property type="match status" value="1"/>
</dbReference>
<evidence type="ECO:0000313" key="6">
    <source>
        <dbReference type="Proteomes" id="UP000550787"/>
    </source>
</evidence>
<dbReference type="GO" id="GO:0051536">
    <property type="term" value="F:iron-sulfur cluster binding"/>
    <property type="evidence" value="ECO:0007669"/>
    <property type="project" value="InterPro"/>
</dbReference>
<dbReference type="GO" id="GO:0016491">
    <property type="term" value="F:oxidoreductase activity"/>
    <property type="evidence" value="ECO:0007669"/>
    <property type="project" value="UniProtKB-KW"/>
</dbReference>
<feature type="domain" description="BFD-like [2Fe-2S]-binding" evidence="3">
    <location>
        <begin position="474"/>
        <end position="524"/>
    </location>
</feature>
<dbReference type="PRINTS" id="PR00368">
    <property type="entry name" value="FADPNR"/>
</dbReference>
<keyword evidence="1" id="KW-0560">Oxidoreductase</keyword>
<dbReference type="Pfam" id="PF13510">
    <property type="entry name" value="Fer2_4"/>
    <property type="match status" value="1"/>
</dbReference>
<comment type="caution">
    <text evidence="5">The sequence shown here is derived from an EMBL/GenBank/DDBJ whole genome shotgun (WGS) entry which is preliminary data.</text>
</comment>
<dbReference type="InterPro" id="IPR041854">
    <property type="entry name" value="BFD-like_2Fe2S-bd_dom_sf"/>
</dbReference>
<dbReference type="InterPro" id="IPR042204">
    <property type="entry name" value="2Fe-2S-bd_N"/>
</dbReference>
<dbReference type="InterPro" id="IPR006076">
    <property type="entry name" value="FAD-dep_OxRdtase"/>
</dbReference>
<proteinExistence type="predicted"/>
<dbReference type="Pfam" id="PF01266">
    <property type="entry name" value="DAO"/>
    <property type="match status" value="1"/>
</dbReference>
<dbReference type="InterPro" id="IPR036188">
    <property type="entry name" value="FAD/NAD-bd_sf"/>
</dbReference>
<dbReference type="Gene3D" id="3.50.50.60">
    <property type="entry name" value="FAD/NAD(P)-binding domain"/>
    <property type="match status" value="2"/>
</dbReference>
<evidence type="ECO:0000313" key="5">
    <source>
        <dbReference type="EMBL" id="MBB2157959.1"/>
    </source>
</evidence>
<dbReference type="Proteomes" id="UP000550787">
    <property type="component" value="Unassembled WGS sequence"/>
</dbReference>
<dbReference type="InterPro" id="IPR007419">
    <property type="entry name" value="BFD-like_2Fe2S-bd_dom"/>
</dbReference>
<evidence type="ECO:0000259" key="3">
    <source>
        <dbReference type="Pfam" id="PF04324"/>
    </source>
</evidence>
<gene>
    <name evidence="5" type="ORF">HLH33_16905</name>
</gene>
<dbReference type="CDD" id="cd19946">
    <property type="entry name" value="GlpA-like_Fer2_BFD-like"/>
    <property type="match status" value="1"/>
</dbReference>
<evidence type="ECO:0000259" key="2">
    <source>
        <dbReference type="Pfam" id="PF01266"/>
    </source>
</evidence>
<dbReference type="InterPro" id="IPR023753">
    <property type="entry name" value="FAD/NAD-binding_dom"/>
</dbReference>